<name>A0A1H0N189_SELRU</name>
<accession>A0A1H0N189</accession>
<evidence type="ECO:0000313" key="1">
    <source>
        <dbReference type="EMBL" id="SDO86427.1"/>
    </source>
</evidence>
<sequence length="120" mass="13248">MIITDEAVRKVRRYLNEVIPADGQASDTGFSEQDIADLLTDSSNIYAAAAQGWRLKAATASQQPGELKKYTIGQETYERTTGSDYAAYCLDMAKMYDDMAAKADNTASSRVLSLRRPRVI</sequence>
<dbReference type="RefSeq" id="WP_074571120.1">
    <property type="nucleotide sequence ID" value="NZ_FNJQ01000002.1"/>
</dbReference>
<organism evidence="1 2">
    <name type="scientific">Selenomonas ruminantium</name>
    <dbReference type="NCBI Taxonomy" id="971"/>
    <lineage>
        <taxon>Bacteria</taxon>
        <taxon>Bacillati</taxon>
        <taxon>Bacillota</taxon>
        <taxon>Negativicutes</taxon>
        <taxon>Selenomonadales</taxon>
        <taxon>Selenomonadaceae</taxon>
        <taxon>Selenomonas</taxon>
    </lineage>
</organism>
<evidence type="ECO:0000313" key="2">
    <source>
        <dbReference type="Proteomes" id="UP000182412"/>
    </source>
</evidence>
<dbReference type="AlphaFoldDB" id="A0A1H0N189"/>
<dbReference type="EMBL" id="FNJQ01000002">
    <property type="protein sequence ID" value="SDO86427.1"/>
    <property type="molecule type" value="Genomic_DNA"/>
</dbReference>
<dbReference type="Proteomes" id="UP000182412">
    <property type="component" value="Unassembled WGS sequence"/>
</dbReference>
<gene>
    <name evidence="1" type="ORF">SAMN05216366_102129</name>
</gene>
<proteinExistence type="predicted"/>
<protein>
    <submittedName>
        <fullName evidence="1">Uncharacterized protein</fullName>
    </submittedName>
</protein>
<dbReference type="OrthoDB" id="2616930at2"/>
<reference evidence="1 2" key="1">
    <citation type="submission" date="2016-10" db="EMBL/GenBank/DDBJ databases">
        <authorList>
            <person name="de Groot N.N."/>
        </authorList>
    </citation>
    <scope>NUCLEOTIDE SEQUENCE [LARGE SCALE GENOMIC DNA]</scope>
    <source>
        <strain evidence="1 2">S137</strain>
    </source>
</reference>